<feature type="transmembrane region" description="Helical" evidence="1">
    <location>
        <begin position="142"/>
        <end position="160"/>
    </location>
</feature>
<dbReference type="Pfam" id="PF11820">
    <property type="entry name" value="DUF3339"/>
    <property type="match status" value="2"/>
</dbReference>
<keyword evidence="1" id="KW-0812">Transmembrane</keyword>
<dbReference type="Proteomes" id="UP000657918">
    <property type="component" value="Unassembled WGS sequence"/>
</dbReference>
<sequence length="229" mass="25523">MSDWGPVFMAVVLFILLTPGLLFQVPGRHRCVEFGNFQTSGASIMVHSLLYFSLICVFLLAVKNWRAETFGRPQLLSIPNKSGNKKPSNRMNLACQPELNAAPESWIKEELLKFIRQKEKETFSFYKNISTRKKEEEAMSDWGPVVMALVLFVLLSPGLLFQLPGRNRVVEFGNMQTSGLSILVHTIIFFGLITIFLIAIGSDGGRSRRWAPAGRVVVGGLISSYPVSA</sequence>
<feature type="transmembrane region" description="Helical" evidence="1">
    <location>
        <begin position="180"/>
        <end position="200"/>
    </location>
</feature>
<dbReference type="InterPro" id="IPR021775">
    <property type="entry name" value="DUF3339"/>
</dbReference>
<name>A0A835N4M4_9ROSI</name>
<reference evidence="2 3" key="1">
    <citation type="submission" date="2020-10" db="EMBL/GenBank/DDBJ databases">
        <title>Plant Genome Project.</title>
        <authorList>
            <person name="Zhang R.-G."/>
        </authorList>
    </citation>
    <scope>NUCLEOTIDE SEQUENCE [LARGE SCALE GENOMIC DNA]</scope>
    <source>
        <strain evidence="2">FAFU-HL-1</strain>
        <tissue evidence="2">Leaf</tissue>
    </source>
</reference>
<accession>A0A835N4M4</accession>
<dbReference type="OrthoDB" id="652307at2759"/>
<evidence type="ECO:0000313" key="3">
    <source>
        <dbReference type="Proteomes" id="UP000657918"/>
    </source>
</evidence>
<organism evidence="2 3">
    <name type="scientific">Salix dunnii</name>
    <dbReference type="NCBI Taxonomy" id="1413687"/>
    <lineage>
        <taxon>Eukaryota</taxon>
        <taxon>Viridiplantae</taxon>
        <taxon>Streptophyta</taxon>
        <taxon>Embryophyta</taxon>
        <taxon>Tracheophyta</taxon>
        <taxon>Spermatophyta</taxon>
        <taxon>Magnoliopsida</taxon>
        <taxon>eudicotyledons</taxon>
        <taxon>Gunneridae</taxon>
        <taxon>Pentapetalae</taxon>
        <taxon>rosids</taxon>
        <taxon>fabids</taxon>
        <taxon>Malpighiales</taxon>
        <taxon>Salicaceae</taxon>
        <taxon>Saliceae</taxon>
        <taxon>Salix</taxon>
    </lineage>
</organism>
<keyword evidence="3" id="KW-1185">Reference proteome</keyword>
<evidence type="ECO:0000313" key="2">
    <source>
        <dbReference type="EMBL" id="KAF9686172.1"/>
    </source>
</evidence>
<keyword evidence="1" id="KW-0472">Membrane</keyword>
<comment type="caution">
    <text evidence="2">The sequence shown here is derived from an EMBL/GenBank/DDBJ whole genome shotgun (WGS) entry which is preliminary data.</text>
</comment>
<proteinExistence type="predicted"/>
<dbReference type="EMBL" id="JADGMS010000003">
    <property type="protein sequence ID" value="KAF9686172.1"/>
    <property type="molecule type" value="Genomic_DNA"/>
</dbReference>
<dbReference type="AlphaFoldDB" id="A0A835N4M4"/>
<protein>
    <submittedName>
        <fullName evidence="2">Uncharacterized protein</fullName>
    </submittedName>
</protein>
<keyword evidence="1" id="KW-1133">Transmembrane helix</keyword>
<dbReference type="PANTHER" id="PTHR33128:SF9">
    <property type="entry name" value="PROTEIN, PUTATIVE-RELATED"/>
    <property type="match status" value="1"/>
</dbReference>
<gene>
    <name evidence="2" type="ORF">SADUNF_Sadunf03G0130900</name>
</gene>
<dbReference type="PANTHER" id="PTHR33128">
    <property type="entry name" value="OS05G0103400 PROTEIN"/>
    <property type="match status" value="1"/>
</dbReference>
<evidence type="ECO:0000256" key="1">
    <source>
        <dbReference type="SAM" id="Phobius"/>
    </source>
</evidence>
<feature type="transmembrane region" description="Helical" evidence="1">
    <location>
        <begin position="44"/>
        <end position="62"/>
    </location>
</feature>
<feature type="transmembrane region" description="Helical" evidence="1">
    <location>
        <begin position="7"/>
        <end position="24"/>
    </location>
</feature>